<evidence type="ECO:0000256" key="6">
    <source>
        <dbReference type="ARBA" id="ARBA00022692"/>
    </source>
</evidence>
<evidence type="ECO:0000256" key="7">
    <source>
        <dbReference type="ARBA" id="ARBA00022989"/>
    </source>
</evidence>
<dbReference type="EMBL" id="QICD01000005">
    <property type="protein sequence ID" value="RNL46863.1"/>
    <property type="molecule type" value="Genomic_DNA"/>
</dbReference>
<accession>A0A3N0BHD0</accession>
<dbReference type="InterPro" id="IPR052031">
    <property type="entry name" value="Membrane_Transporter-Flippase"/>
</dbReference>
<dbReference type="PANTHER" id="PTHR43549:SF3">
    <property type="entry name" value="MULTIDRUG RESISTANCE PROTEIN YPNP-RELATED"/>
    <property type="match status" value="1"/>
</dbReference>
<protein>
    <recommendedName>
        <fullName evidence="3">Multidrug export protein MepA</fullName>
    </recommendedName>
</protein>
<feature type="transmembrane region" description="Helical" evidence="10">
    <location>
        <begin position="167"/>
        <end position="190"/>
    </location>
</feature>
<name>A0A3N0BHD0_9ACTN</name>
<dbReference type="PIRSF" id="PIRSF006603">
    <property type="entry name" value="DinF"/>
    <property type="match status" value="1"/>
</dbReference>
<evidence type="ECO:0000256" key="2">
    <source>
        <dbReference type="ARBA" id="ARBA00008417"/>
    </source>
</evidence>
<evidence type="ECO:0000313" key="11">
    <source>
        <dbReference type="EMBL" id="RNL46863.1"/>
    </source>
</evidence>
<dbReference type="InterPro" id="IPR002528">
    <property type="entry name" value="MATE_fam"/>
</dbReference>
<keyword evidence="4" id="KW-0813">Transport</keyword>
<comment type="caution">
    <text evidence="11">The sequence shown here is derived from an EMBL/GenBank/DDBJ whole genome shotgun (WGS) entry which is preliminary data.</text>
</comment>
<evidence type="ECO:0000313" key="12">
    <source>
        <dbReference type="Proteomes" id="UP000278632"/>
    </source>
</evidence>
<comment type="subcellular location">
    <subcellularLocation>
        <location evidence="1">Cell membrane</location>
        <topology evidence="1">Multi-pass membrane protein</topology>
    </subcellularLocation>
</comment>
<dbReference type="GO" id="GO:0046677">
    <property type="term" value="P:response to antibiotic"/>
    <property type="evidence" value="ECO:0007669"/>
    <property type="project" value="UniProtKB-KW"/>
</dbReference>
<proteinExistence type="inferred from homology"/>
<feature type="transmembrane region" description="Helical" evidence="10">
    <location>
        <begin position="317"/>
        <end position="339"/>
    </location>
</feature>
<keyword evidence="12" id="KW-1185">Reference proteome</keyword>
<dbReference type="GO" id="GO:0005886">
    <property type="term" value="C:plasma membrane"/>
    <property type="evidence" value="ECO:0007669"/>
    <property type="project" value="UniProtKB-SubCell"/>
</dbReference>
<dbReference type="InterPro" id="IPR048279">
    <property type="entry name" value="MdtK-like"/>
</dbReference>
<evidence type="ECO:0000256" key="4">
    <source>
        <dbReference type="ARBA" id="ARBA00022448"/>
    </source>
</evidence>
<feature type="transmembrane region" description="Helical" evidence="10">
    <location>
        <begin position="366"/>
        <end position="387"/>
    </location>
</feature>
<keyword evidence="6 10" id="KW-0812">Transmembrane</keyword>
<reference evidence="12" key="1">
    <citation type="submission" date="2018-05" db="EMBL/GenBank/DDBJ databases">
        <title>Genome Sequencing of selected type strains of the family Eggerthellaceae.</title>
        <authorList>
            <person name="Danylec N."/>
            <person name="Stoll D.A."/>
            <person name="Doetsch A."/>
            <person name="Huch M."/>
        </authorList>
    </citation>
    <scope>NUCLEOTIDE SEQUENCE [LARGE SCALE GENOMIC DNA]</scope>
    <source>
        <strain evidence="12">DSM 16106</strain>
    </source>
</reference>
<evidence type="ECO:0000256" key="9">
    <source>
        <dbReference type="ARBA" id="ARBA00023251"/>
    </source>
</evidence>
<sequence>MAVQEEKRTVMLTESPGRLMVSMSLPGIVGMVVIGLYTFVDAVYAGQLIGVDAMGAVSVAYPFTFINSGLATMLGMGSASVLSRAIGARNQRVIDQVMGNLTVAVVVASLVVAVLGIAFARPLLMLTGAEGQMLDMAVVYLRILFAGSLFVNFAQSSNMIMRGEGELVRAMGIMGGGAVLNMILAPLFILALRDQGLGIEGAGIATVLSQFVLAGVMLWWFLKREKTARMTKLAIVPEIMSEVLKVGVSGMLMQVLTLVQSAIVYRSAAEWGGSEWLVLFGAAMRVQAFAFIPLWGMSNGFQPVAGTNFGAERYDRVRKATAAFCLGATVLALVFYVPVMLAPDAALSLFITDPAIVAAGAADFRVYFSTYVVMGVMVMGITLFQAVGQGGKAAILALARPVLLFVPLVLIVPRLFGLGVHGVWLACALTDVVLTVAAAITMVAVLRRMGGRADAARSAEACGAPVEREEPARA</sequence>
<keyword evidence="5" id="KW-1003">Cell membrane</keyword>
<dbReference type="NCBIfam" id="TIGR00797">
    <property type="entry name" value="matE"/>
    <property type="match status" value="1"/>
</dbReference>
<dbReference type="PANTHER" id="PTHR43549">
    <property type="entry name" value="MULTIDRUG RESISTANCE PROTEIN YPNP-RELATED"/>
    <property type="match status" value="1"/>
</dbReference>
<dbReference type="CDD" id="cd13143">
    <property type="entry name" value="MATE_MepA_like"/>
    <property type="match status" value="1"/>
</dbReference>
<dbReference type="AlphaFoldDB" id="A0A3N0BHD0"/>
<evidence type="ECO:0000256" key="5">
    <source>
        <dbReference type="ARBA" id="ARBA00022475"/>
    </source>
</evidence>
<keyword evidence="9" id="KW-0046">Antibiotic resistance</keyword>
<comment type="similarity">
    <text evidence="2">Belongs to the multi antimicrobial extrusion (MATE) (TC 2.A.66.1) family. MepA subfamily.</text>
</comment>
<dbReference type="InterPro" id="IPR045070">
    <property type="entry name" value="MATE_MepA-like"/>
</dbReference>
<dbReference type="OrthoDB" id="9811110at2"/>
<organism evidence="11 12">
    <name type="scientific">Paraeggerthella hongkongensis</name>
    <dbReference type="NCBI Taxonomy" id="230658"/>
    <lineage>
        <taxon>Bacteria</taxon>
        <taxon>Bacillati</taxon>
        <taxon>Actinomycetota</taxon>
        <taxon>Coriobacteriia</taxon>
        <taxon>Eggerthellales</taxon>
        <taxon>Eggerthellaceae</taxon>
        <taxon>Paraeggerthella</taxon>
    </lineage>
</organism>
<feature type="transmembrane region" description="Helical" evidence="10">
    <location>
        <begin position="60"/>
        <end position="82"/>
    </location>
</feature>
<evidence type="ECO:0000256" key="1">
    <source>
        <dbReference type="ARBA" id="ARBA00004651"/>
    </source>
</evidence>
<dbReference type="Pfam" id="PF01554">
    <property type="entry name" value="MatE"/>
    <property type="match status" value="2"/>
</dbReference>
<keyword evidence="8 10" id="KW-0472">Membrane</keyword>
<dbReference type="GO" id="GO:0015297">
    <property type="term" value="F:antiporter activity"/>
    <property type="evidence" value="ECO:0007669"/>
    <property type="project" value="InterPro"/>
</dbReference>
<feature type="transmembrane region" description="Helical" evidence="10">
    <location>
        <begin position="202"/>
        <end position="222"/>
    </location>
</feature>
<dbReference type="RefSeq" id="WP_123191696.1">
    <property type="nucleotide sequence ID" value="NZ_QICD01000005.1"/>
</dbReference>
<feature type="transmembrane region" description="Helical" evidence="10">
    <location>
        <begin position="394"/>
        <end position="416"/>
    </location>
</feature>
<dbReference type="GO" id="GO:0042910">
    <property type="term" value="F:xenobiotic transmembrane transporter activity"/>
    <property type="evidence" value="ECO:0007669"/>
    <property type="project" value="InterPro"/>
</dbReference>
<evidence type="ECO:0000256" key="10">
    <source>
        <dbReference type="SAM" id="Phobius"/>
    </source>
</evidence>
<feature type="transmembrane region" description="Helical" evidence="10">
    <location>
        <begin position="422"/>
        <end position="446"/>
    </location>
</feature>
<feature type="transmembrane region" description="Helical" evidence="10">
    <location>
        <begin position="21"/>
        <end position="40"/>
    </location>
</feature>
<feature type="transmembrane region" description="Helical" evidence="10">
    <location>
        <begin position="103"/>
        <end position="124"/>
    </location>
</feature>
<gene>
    <name evidence="11" type="ORF">DMP08_04055</name>
</gene>
<feature type="transmembrane region" description="Helical" evidence="10">
    <location>
        <begin position="136"/>
        <end position="155"/>
    </location>
</feature>
<evidence type="ECO:0000256" key="8">
    <source>
        <dbReference type="ARBA" id="ARBA00023136"/>
    </source>
</evidence>
<keyword evidence="7 10" id="KW-1133">Transmembrane helix</keyword>
<dbReference type="Proteomes" id="UP000278632">
    <property type="component" value="Unassembled WGS sequence"/>
</dbReference>
<evidence type="ECO:0000256" key="3">
    <source>
        <dbReference type="ARBA" id="ARBA00022106"/>
    </source>
</evidence>